<dbReference type="Gene3D" id="1.10.287.1490">
    <property type="match status" value="1"/>
</dbReference>
<keyword evidence="3" id="KW-0472">Membrane</keyword>
<reference evidence="4 5" key="1">
    <citation type="submission" date="2016-05" db="EMBL/GenBank/DDBJ databases">
        <title>Genome sequence of Pseudomonas stutzeri 273 and identification of the exopolysaccharide biosynthesis locus.</title>
        <authorList>
            <person name="Wu S."/>
            <person name="Sun C."/>
        </authorList>
    </citation>
    <scope>NUCLEOTIDE SEQUENCE [LARGE SCALE GENOMIC DNA]</scope>
    <source>
        <strain evidence="4 5">273</strain>
    </source>
</reference>
<evidence type="ECO:0000256" key="1">
    <source>
        <dbReference type="SAM" id="Coils"/>
    </source>
</evidence>
<dbReference type="RefSeq" id="WP_064481798.1">
    <property type="nucleotide sequence ID" value="NZ_CP015641.1"/>
</dbReference>
<dbReference type="OrthoDB" id="7033272at2"/>
<dbReference type="EMBL" id="CP015641">
    <property type="protein sequence ID" value="ANF26356.1"/>
    <property type="molecule type" value="Genomic_DNA"/>
</dbReference>
<keyword evidence="3" id="KW-0812">Transmembrane</keyword>
<feature type="coiled-coil region" evidence="1">
    <location>
        <begin position="122"/>
        <end position="149"/>
    </location>
</feature>
<proteinExistence type="predicted"/>
<evidence type="ECO:0000313" key="5">
    <source>
        <dbReference type="Proteomes" id="UP000077787"/>
    </source>
</evidence>
<dbReference type="Proteomes" id="UP000077787">
    <property type="component" value="Chromosome"/>
</dbReference>
<feature type="region of interest" description="Disordered" evidence="2">
    <location>
        <begin position="1"/>
        <end position="48"/>
    </location>
</feature>
<dbReference type="eggNOG" id="COG2959">
    <property type="taxonomic scope" value="Bacteria"/>
</dbReference>
<evidence type="ECO:0000256" key="3">
    <source>
        <dbReference type="SAM" id="Phobius"/>
    </source>
</evidence>
<accession>A0A172WSK9</accession>
<protein>
    <submittedName>
        <fullName evidence="4">ATPase</fullName>
    </submittedName>
</protein>
<keyword evidence="3" id="KW-1133">Transmembrane helix</keyword>
<dbReference type="AlphaFoldDB" id="A0A172WSK9"/>
<name>A0A172WSK9_STUST</name>
<evidence type="ECO:0000256" key="2">
    <source>
        <dbReference type="SAM" id="MobiDB-lite"/>
    </source>
</evidence>
<organism evidence="4 5">
    <name type="scientific">Stutzerimonas stutzeri</name>
    <name type="common">Pseudomonas stutzeri</name>
    <dbReference type="NCBI Taxonomy" id="316"/>
    <lineage>
        <taxon>Bacteria</taxon>
        <taxon>Pseudomonadati</taxon>
        <taxon>Pseudomonadota</taxon>
        <taxon>Gammaproteobacteria</taxon>
        <taxon>Pseudomonadales</taxon>
        <taxon>Pseudomonadaceae</taxon>
        <taxon>Stutzerimonas</taxon>
    </lineage>
</organism>
<feature type="transmembrane region" description="Helical" evidence="3">
    <location>
        <begin position="55"/>
        <end position="76"/>
    </location>
</feature>
<gene>
    <name evidence="4" type="ORF">PS273GM_14950</name>
</gene>
<evidence type="ECO:0000313" key="4">
    <source>
        <dbReference type="EMBL" id="ANF26356.1"/>
    </source>
</evidence>
<keyword evidence="1" id="KW-0175">Coiled coil</keyword>
<sequence>MRNDAHDELDNIPSLTAGRDRDPYPAPELEPIGQSASSTPDDARPRQKRRTVSTAPLWFLVLVLFGLLIALGWWGMQQVSRLEAQLVATQESFARISEDASGRLQDISGKIVATESSVTTEGEALKLRIKQLEKQALDLAEQQRAITTQQQSLTGKQGNQDKRLDEQGSQIERIATDVRGHQSATAALAESVKKVAGEQAALTSSMSGLKGTVNELGKMSARIDGLSKDIAALKQRGDASQAISRLEQDVLILRSEVDNRPAATPGVVTSEFDAFRAQMTRSINTLQGQIANLQQQIDQR</sequence>